<dbReference type="InterPro" id="IPR018605">
    <property type="entry name" value="Sororin"/>
</dbReference>
<dbReference type="GeneTree" id="ENSGT00390000010028"/>
<comment type="similarity">
    <text evidence="5">Belongs to the sororin family.</text>
</comment>
<proteinExistence type="inferred from homology"/>
<dbReference type="GO" id="GO:0005634">
    <property type="term" value="C:nucleus"/>
    <property type="evidence" value="ECO:0007669"/>
    <property type="project" value="UniProtKB-SubCell"/>
</dbReference>
<dbReference type="GO" id="GO:0051301">
    <property type="term" value="P:cell division"/>
    <property type="evidence" value="ECO:0007669"/>
    <property type="project" value="UniProtKB-KW"/>
</dbReference>
<dbReference type="PANTHER" id="PTHR31092">
    <property type="entry name" value="SORORIN"/>
    <property type="match status" value="1"/>
</dbReference>
<dbReference type="InterPro" id="IPR057337">
    <property type="entry name" value="Sororin_C"/>
</dbReference>
<evidence type="ECO:0000256" key="5">
    <source>
        <dbReference type="ARBA" id="ARBA00093465"/>
    </source>
</evidence>
<dbReference type="GO" id="GO:0031536">
    <property type="term" value="P:positive regulation of exit from mitosis"/>
    <property type="evidence" value="ECO:0007669"/>
    <property type="project" value="TreeGrafter"/>
</dbReference>
<feature type="compositionally biased region" description="Pro residues" evidence="6">
    <location>
        <begin position="118"/>
        <end position="128"/>
    </location>
</feature>
<evidence type="ECO:0000259" key="7">
    <source>
        <dbReference type="Pfam" id="PF25220"/>
    </source>
</evidence>
<dbReference type="Ensembl" id="ENSSLUT00000012663.1">
    <property type="protein sequence ID" value="ENSSLUP00000012249.1"/>
    <property type="gene ID" value="ENSSLUG00000005818.1"/>
</dbReference>
<dbReference type="PANTHER" id="PTHR31092:SF2">
    <property type="entry name" value="SORORIN"/>
    <property type="match status" value="1"/>
</dbReference>
<reference evidence="8" key="1">
    <citation type="submission" date="2025-08" db="UniProtKB">
        <authorList>
            <consortium name="Ensembl"/>
        </authorList>
    </citation>
    <scope>IDENTIFICATION</scope>
</reference>
<evidence type="ECO:0000256" key="4">
    <source>
        <dbReference type="ARBA" id="ARBA00023306"/>
    </source>
</evidence>
<evidence type="ECO:0000256" key="2">
    <source>
        <dbReference type="ARBA" id="ARBA00022776"/>
    </source>
</evidence>
<dbReference type="AlphaFoldDB" id="A0A8D0CUI3"/>
<evidence type="ECO:0000256" key="6">
    <source>
        <dbReference type="SAM" id="MobiDB-lite"/>
    </source>
</evidence>
<keyword evidence="2" id="KW-0498">Mitosis</keyword>
<keyword evidence="1" id="KW-0132">Cell division</keyword>
<name>A0A8D0CUI3_SANLU</name>
<accession>A0A8D0CUI3</accession>
<dbReference type="Proteomes" id="UP000694568">
    <property type="component" value="Unplaced"/>
</dbReference>
<keyword evidence="4" id="KW-0131">Cell cycle</keyword>
<evidence type="ECO:0000313" key="8">
    <source>
        <dbReference type="Ensembl" id="ENSSLUP00000012249.1"/>
    </source>
</evidence>
<protein>
    <submittedName>
        <fullName evidence="8">Cell division cycle associated 5</fullName>
    </submittedName>
</protein>
<evidence type="ECO:0000313" key="9">
    <source>
        <dbReference type="Proteomes" id="UP000694568"/>
    </source>
</evidence>
<dbReference type="GO" id="GO:0006302">
    <property type="term" value="P:double-strand break repair"/>
    <property type="evidence" value="ECO:0007669"/>
    <property type="project" value="TreeGrafter"/>
</dbReference>
<dbReference type="GO" id="GO:0007080">
    <property type="term" value="P:mitotic metaphase chromosome alignment"/>
    <property type="evidence" value="ECO:0007669"/>
    <property type="project" value="TreeGrafter"/>
</dbReference>
<feature type="domain" description="Sororin C-terminal region" evidence="7">
    <location>
        <begin position="240"/>
        <end position="263"/>
    </location>
</feature>
<dbReference type="Pfam" id="PF25220">
    <property type="entry name" value="Sororin_C"/>
    <property type="match status" value="1"/>
</dbReference>
<keyword evidence="9" id="KW-1185">Reference proteome</keyword>
<feature type="region of interest" description="Disordered" evidence="6">
    <location>
        <begin position="58"/>
        <end position="140"/>
    </location>
</feature>
<dbReference type="GO" id="GO:0007064">
    <property type="term" value="P:mitotic sister chromatid cohesion"/>
    <property type="evidence" value="ECO:0007669"/>
    <property type="project" value="TreeGrafter"/>
</dbReference>
<keyword evidence="3" id="KW-0539">Nucleus</keyword>
<evidence type="ECO:0000256" key="1">
    <source>
        <dbReference type="ARBA" id="ARBA00022618"/>
    </source>
</evidence>
<evidence type="ECO:0000256" key="3">
    <source>
        <dbReference type="ARBA" id="ARBA00023242"/>
    </source>
</evidence>
<feature type="compositionally biased region" description="Basic and acidic residues" evidence="6">
    <location>
        <begin position="67"/>
        <end position="78"/>
    </location>
</feature>
<sequence>MSVRLIKTNNLNCKNRMGKIYSRRSPRLSSPQANVKTGNNMALASVAVKRSITVRKIAPRKTVAPSEHNKENTLRRSGSESSQKKKPNVSTLDPVPDRRSSSTAKKKQKAAILSPILPSSPPPPPHPQQPAVDPEDAVWSQKVRRSYSRLSEKSFNSPDSRETMFGFEKLTPEVVRRVERPKTGLEVSGPLSGLNSFTSLLEADDCGSTFAKPDQNIPGVALVKEKRRKRKKVQQIGTTELDALAAQMNAEFEEAEDFELIVE</sequence>
<organism evidence="8 9">
    <name type="scientific">Sander lucioperca</name>
    <name type="common">Pike-perch</name>
    <name type="synonym">Perca lucioperca</name>
    <dbReference type="NCBI Taxonomy" id="283035"/>
    <lineage>
        <taxon>Eukaryota</taxon>
        <taxon>Metazoa</taxon>
        <taxon>Chordata</taxon>
        <taxon>Craniata</taxon>
        <taxon>Vertebrata</taxon>
        <taxon>Euteleostomi</taxon>
        <taxon>Actinopterygii</taxon>
        <taxon>Neopterygii</taxon>
        <taxon>Teleostei</taxon>
        <taxon>Neoteleostei</taxon>
        <taxon>Acanthomorphata</taxon>
        <taxon>Eupercaria</taxon>
        <taxon>Perciformes</taxon>
        <taxon>Percoidei</taxon>
        <taxon>Percidae</taxon>
        <taxon>Luciopercinae</taxon>
        <taxon>Sander</taxon>
    </lineage>
</organism>
<reference evidence="8" key="2">
    <citation type="submission" date="2025-09" db="UniProtKB">
        <authorList>
            <consortium name="Ensembl"/>
        </authorList>
    </citation>
    <scope>IDENTIFICATION</scope>
</reference>